<dbReference type="InParanoid" id="C4JFD8"/>
<keyword evidence="5 8" id="KW-1133">Transmembrane helix</keyword>
<evidence type="ECO:0000256" key="5">
    <source>
        <dbReference type="ARBA" id="ARBA00022989"/>
    </source>
</evidence>
<feature type="transmembrane region" description="Helical" evidence="8">
    <location>
        <begin position="48"/>
        <end position="68"/>
    </location>
</feature>
<feature type="domain" description="Ammonium transporter AmtB-like" evidence="10">
    <location>
        <begin position="49"/>
        <end position="461"/>
    </location>
</feature>
<name>C4JFD8_UNCRE</name>
<evidence type="ECO:0000256" key="3">
    <source>
        <dbReference type="ARBA" id="ARBA00022448"/>
    </source>
</evidence>
<evidence type="ECO:0000256" key="1">
    <source>
        <dbReference type="ARBA" id="ARBA00004141"/>
    </source>
</evidence>
<feature type="transmembrane region" description="Helical" evidence="8">
    <location>
        <begin position="320"/>
        <end position="340"/>
    </location>
</feature>
<dbReference type="FunFam" id="1.10.3430.10:FF:000003">
    <property type="entry name" value="Ammonium transporter"/>
    <property type="match status" value="1"/>
</dbReference>
<dbReference type="eggNOG" id="KOG0682">
    <property type="taxonomic scope" value="Eukaryota"/>
</dbReference>
<evidence type="ECO:0000256" key="2">
    <source>
        <dbReference type="ARBA" id="ARBA00005887"/>
    </source>
</evidence>
<feature type="transmembrane region" description="Helical" evidence="8">
    <location>
        <begin position="236"/>
        <end position="256"/>
    </location>
</feature>
<dbReference type="FunCoup" id="C4JFD8">
    <property type="interactions" value="284"/>
</dbReference>
<dbReference type="AlphaFoldDB" id="C4JFD8"/>
<dbReference type="EMBL" id="CH476615">
    <property type="protein sequence ID" value="EEP76103.1"/>
    <property type="molecule type" value="Genomic_DNA"/>
</dbReference>
<feature type="region of interest" description="Disordered" evidence="9">
    <location>
        <begin position="511"/>
        <end position="621"/>
    </location>
</feature>
<feature type="transmembrane region" description="Helical" evidence="8">
    <location>
        <begin position="352"/>
        <end position="372"/>
    </location>
</feature>
<keyword evidence="6 8" id="KW-0472">Membrane</keyword>
<evidence type="ECO:0000313" key="12">
    <source>
        <dbReference type="Proteomes" id="UP000002058"/>
    </source>
</evidence>
<dbReference type="Gene3D" id="1.10.3430.10">
    <property type="entry name" value="Ammonium transporter AmtB like domains"/>
    <property type="match status" value="1"/>
</dbReference>
<protein>
    <recommendedName>
        <fullName evidence="8">Ammonium transporter</fullName>
    </recommendedName>
</protein>
<dbReference type="SUPFAM" id="SSF111352">
    <property type="entry name" value="Ammonium transporter"/>
    <property type="match status" value="1"/>
</dbReference>
<comment type="subcellular location">
    <subcellularLocation>
        <location evidence="8">Cell membrane</location>
        <topology evidence="8">Multi-pass membrane protein</topology>
    </subcellularLocation>
    <subcellularLocation>
        <location evidence="1">Membrane</location>
        <topology evidence="1">Multi-pass membrane protein</topology>
    </subcellularLocation>
</comment>
<evidence type="ECO:0000259" key="10">
    <source>
        <dbReference type="Pfam" id="PF00909"/>
    </source>
</evidence>
<dbReference type="InterPro" id="IPR024041">
    <property type="entry name" value="NH4_transpt_AmtB-like_dom"/>
</dbReference>
<keyword evidence="12" id="KW-1185">Reference proteome</keyword>
<feature type="transmembrane region" description="Helical" evidence="8">
    <location>
        <begin position="168"/>
        <end position="190"/>
    </location>
</feature>
<dbReference type="Pfam" id="PF00909">
    <property type="entry name" value="Ammonium_transp"/>
    <property type="match status" value="1"/>
</dbReference>
<proteinExistence type="inferred from homology"/>
<dbReference type="GO" id="GO:0008519">
    <property type="term" value="F:ammonium channel activity"/>
    <property type="evidence" value="ECO:0007669"/>
    <property type="project" value="InterPro"/>
</dbReference>
<organism evidence="11 12">
    <name type="scientific">Uncinocarpus reesii (strain UAMH 1704)</name>
    <dbReference type="NCBI Taxonomy" id="336963"/>
    <lineage>
        <taxon>Eukaryota</taxon>
        <taxon>Fungi</taxon>
        <taxon>Dikarya</taxon>
        <taxon>Ascomycota</taxon>
        <taxon>Pezizomycotina</taxon>
        <taxon>Eurotiomycetes</taxon>
        <taxon>Eurotiomycetidae</taxon>
        <taxon>Onygenales</taxon>
        <taxon>Onygenaceae</taxon>
        <taxon>Uncinocarpus</taxon>
    </lineage>
</organism>
<feature type="transmembrane region" description="Helical" evidence="8">
    <location>
        <begin position="407"/>
        <end position="432"/>
    </location>
</feature>
<dbReference type="GeneID" id="8441771"/>
<dbReference type="HOGENOM" id="CLU_000445_33_0_1"/>
<feature type="transmembrane region" description="Helical" evidence="8">
    <location>
        <begin position="268"/>
        <end position="289"/>
    </location>
</feature>
<feature type="transmembrane region" description="Helical" evidence="8">
    <location>
        <begin position="134"/>
        <end position="156"/>
    </location>
</feature>
<dbReference type="STRING" id="336963.C4JFD8"/>
<evidence type="ECO:0000313" key="11">
    <source>
        <dbReference type="EMBL" id="EEP76103.1"/>
    </source>
</evidence>
<dbReference type="NCBIfam" id="TIGR00836">
    <property type="entry name" value="amt"/>
    <property type="match status" value="1"/>
</dbReference>
<accession>C4JFD8</accession>
<dbReference type="RefSeq" id="XP_002541436.1">
    <property type="nucleotide sequence ID" value="XM_002541390.1"/>
</dbReference>
<dbReference type="PANTHER" id="PTHR43029">
    <property type="entry name" value="AMMONIUM TRANSPORTER MEP2"/>
    <property type="match status" value="1"/>
</dbReference>
<dbReference type="VEuPathDB" id="FungiDB:UREG_00952"/>
<gene>
    <name evidence="11" type="ORF">UREG_00952</name>
</gene>
<evidence type="ECO:0000256" key="9">
    <source>
        <dbReference type="SAM" id="MobiDB-lite"/>
    </source>
</evidence>
<dbReference type="PANTHER" id="PTHR43029:SF4">
    <property type="entry name" value="AMMONIUM TRANSPORTER MEP1-RELATED"/>
    <property type="match status" value="1"/>
</dbReference>
<dbReference type="PROSITE" id="PS01219">
    <property type="entry name" value="AMMONIUM_TRANSP"/>
    <property type="match status" value="1"/>
</dbReference>
<sequence length="621" mass="67916">MAAPFAPDYASYNWTGAPANFDLSTNKDLGGNSRVENLNKWFQSGDQAYIIIASAMAMIMVPGLAFLYSGLARRKSALSMIWACMGSMSVIFFQWYFWGYSLAFSTSATNGFIGNLRNFGLMKTLADPSPGSPLIPGLLFALYQMQFCAVTAAIVMGAVAERGRLLPAMVFVFFWATLVYCPIVCWVWNSNGWAYKYGVMDYAGGGPVEIVSGMSGFAYSMVLGRRHEHMMLNYRPHNMSLIVLGTVILWFGWLGFNGGSAFGANLRAVIACWNSNLTAAFAAITWVLLDWRLARKWTMVGWCSGTISGLVAATPASGFIPPWASVILGIVTGVVSNYSTKIKYWLKVDDSMDILAEHGIAGIVGLIFNALFGDDSIVGLDGVNVGAINPETHTRVGGWIIHNYRQLYIQIAYILACAGYSFVVSAIIAYGINFIPGLHLRATEEAELLGMDDDQLGEFAYDYVEVRRDYLAWTPQSIQPSGHIHQVPRPDLYGFHEHSAMAARPVQNGRISASHSMDNIPKEFSSDGQTPSGSASRQPSPERRNRLARVFASKRSHPPPVPLQMPAASAEQHLTSLESNHEMTIHPASSDNLSQLSPQESMVAPIGARQATQDDLDEKCG</sequence>
<keyword evidence="4 8" id="KW-0812">Transmembrane</keyword>
<comment type="similarity">
    <text evidence="2 8">Belongs to the ammonia transporter channel (TC 1.A.11.2) family.</text>
</comment>
<reference evidence="12" key="1">
    <citation type="journal article" date="2009" name="Genome Res.">
        <title>Comparative genomic analyses of the human fungal pathogens Coccidioides and their relatives.</title>
        <authorList>
            <person name="Sharpton T.J."/>
            <person name="Stajich J.E."/>
            <person name="Rounsley S.D."/>
            <person name="Gardner M.J."/>
            <person name="Wortman J.R."/>
            <person name="Jordar V.S."/>
            <person name="Maiti R."/>
            <person name="Kodira C.D."/>
            <person name="Neafsey D.E."/>
            <person name="Zeng Q."/>
            <person name="Hung C.-Y."/>
            <person name="McMahan C."/>
            <person name="Muszewska A."/>
            <person name="Grynberg M."/>
            <person name="Mandel M.A."/>
            <person name="Kellner E.M."/>
            <person name="Barker B.M."/>
            <person name="Galgiani J.N."/>
            <person name="Orbach M.J."/>
            <person name="Kirkland T.N."/>
            <person name="Cole G.T."/>
            <person name="Henn M.R."/>
            <person name="Birren B.W."/>
            <person name="Taylor J.W."/>
        </authorList>
    </citation>
    <scope>NUCLEOTIDE SEQUENCE [LARGE SCALE GENOMIC DNA]</scope>
    <source>
        <strain evidence="12">UAMH 1704</strain>
    </source>
</reference>
<dbReference type="Proteomes" id="UP000002058">
    <property type="component" value="Unassembled WGS sequence"/>
</dbReference>
<feature type="transmembrane region" description="Helical" evidence="8">
    <location>
        <begin position="202"/>
        <end position="224"/>
    </location>
</feature>
<feature type="compositionally biased region" description="Polar residues" evidence="9">
    <location>
        <begin position="587"/>
        <end position="600"/>
    </location>
</feature>
<dbReference type="OrthoDB" id="534912at2759"/>
<dbReference type="InterPro" id="IPR029020">
    <property type="entry name" value="Ammonium/urea_transptr"/>
</dbReference>
<feature type="compositionally biased region" description="Polar residues" evidence="9">
    <location>
        <begin position="526"/>
        <end position="539"/>
    </location>
</feature>
<dbReference type="KEGG" id="ure:UREG_00952"/>
<keyword evidence="7 8" id="KW-0924">Ammonia transport</keyword>
<dbReference type="InterPro" id="IPR001905">
    <property type="entry name" value="Ammonium_transpt"/>
</dbReference>
<dbReference type="InterPro" id="IPR018047">
    <property type="entry name" value="Ammonium_transpt_CS"/>
</dbReference>
<dbReference type="OMA" id="FNAGSWL"/>
<evidence type="ECO:0000256" key="8">
    <source>
        <dbReference type="RuleBase" id="RU362002"/>
    </source>
</evidence>
<dbReference type="GO" id="GO:0005886">
    <property type="term" value="C:plasma membrane"/>
    <property type="evidence" value="ECO:0007669"/>
    <property type="project" value="UniProtKB-SubCell"/>
</dbReference>
<keyword evidence="3 8" id="KW-0813">Transport</keyword>
<evidence type="ECO:0000256" key="4">
    <source>
        <dbReference type="ARBA" id="ARBA00022692"/>
    </source>
</evidence>
<feature type="transmembrane region" description="Helical" evidence="8">
    <location>
        <begin position="80"/>
        <end position="98"/>
    </location>
</feature>
<evidence type="ECO:0000256" key="7">
    <source>
        <dbReference type="ARBA" id="ARBA00023177"/>
    </source>
</evidence>
<evidence type="ECO:0000256" key="6">
    <source>
        <dbReference type="ARBA" id="ARBA00023136"/>
    </source>
</evidence>